<dbReference type="GO" id="GO:0005886">
    <property type="term" value="C:plasma membrane"/>
    <property type="evidence" value="ECO:0007669"/>
    <property type="project" value="UniProtKB-SubCell"/>
</dbReference>
<evidence type="ECO:0000256" key="7">
    <source>
        <dbReference type="ARBA" id="ARBA00023136"/>
    </source>
</evidence>
<comment type="caution">
    <text evidence="10">The sequence shown here is derived from an EMBL/GenBank/DDBJ whole genome shotgun (WGS) entry which is preliminary data.</text>
</comment>
<dbReference type="PANTHER" id="PTHR32309">
    <property type="entry name" value="TYROSINE-PROTEIN KINASE"/>
    <property type="match status" value="1"/>
</dbReference>
<dbReference type="InterPro" id="IPR050445">
    <property type="entry name" value="Bact_polysacc_biosynth/exp"/>
</dbReference>
<dbReference type="InterPro" id="IPR003856">
    <property type="entry name" value="LPS_length_determ_N"/>
</dbReference>
<keyword evidence="3 8" id="KW-0812">Transmembrane</keyword>
<evidence type="ECO:0000256" key="2">
    <source>
        <dbReference type="ARBA" id="ARBA00022475"/>
    </source>
</evidence>
<keyword evidence="7 8" id="KW-0472">Membrane</keyword>
<keyword evidence="10" id="KW-0829">Tyrosine-protein kinase</keyword>
<dbReference type="Proteomes" id="UP000236569">
    <property type="component" value="Unassembled WGS sequence"/>
</dbReference>
<feature type="domain" description="Polysaccharide chain length determinant N-terminal" evidence="9">
    <location>
        <begin position="18"/>
        <end position="103"/>
    </location>
</feature>
<keyword evidence="11" id="KW-1185">Reference proteome</keyword>
<dbReference type="InterPro" id="IPR005702">
    <property type="entry name" value="Wzc-like_C"/>
</dbReference>
<dbReference type="RefSeq" id="WP_103130366.1">
    <property type="nucleotide sequence ID" value="NZ_BFAG01000012.1"/>
</dbReference>
<dbReference type="GO" id="GO:0004713">
    <property type="term" value="F:protein tyrosine kinase activity"/>
    <property type="evidence" value="ECO:0007669"/>
    <property type="project" value="UniProtKB-KW"/>
</dbReference>
<protein>
    <submittedName>
        <fullName evidence="10">Protein-tyrosine kinase</fullName>
    </submittedName>
</protein>
<organism evidence="10 11">
    <name type="scientific">Deinococcus aerius</name>
    <dbReference type="NCBI Taxonomy" id="200253"/>
    <lineage>
        <taxon>Bacteria</taxon>
        <taxon>Thermotogati</taxon>
        <taxon>Deinococcota</taxon>
        <taxon>Deinococci</taxon>
        <taxon>Deinococcales</taxon>
        <taxon>Deinococcaceae</taxon>
        <taxon>Deinococcus</taxon>
    </lineage>
</organism>
<dbReference type="SUPFAM" id="SSF52540">
    <property type="entry name" value="P-loop containing nucleoside triphosphate hydrolases"/>
    <property type="match status" value="1"/>
</dbReference>
<dbReference type="InterPro" id="IPR017746">
    <property type="entry name" value="Cellulose_synthase_operon_BcsQ"/>
</dbReference>
<dbReference type="CDD" id="cd05387">
    <property type="entry name" value="BY-kinase"/>
    <property type="match status" value="1"/>
</dbReference>
<dbReference type="InterPro" id="IPR027417">
    <property type="entry name" value="P-loop_NTPase"/>
</dbReference>
<keyword evidence="10" id="KW-0808">Transferase</keyword>
<dbReference type="OrthoDB" id="9794577at2"/>
<evidence type="ECO:0000256" key="1">
    <source>
        <dbReference type="ARBA" id="ARBA00004651"/>
    </source>
</evidence>
<dbReference type="Pfam" id="PF02706">
    <property type="entry name" value="Wzz"/>
    <property type="match status" value="1"/>
</dbReference>
<evidence type="ECO:0000256" key="3">
    <source>
        <dbReference type="ARBA" id="ARBA00022692"/>
    </source>
</evidence>
<dbReference type="Pfam" id="PF06564">
    <property type="entry name" value="CBP_BcsQ"/>
    <property type="match status" value="1"/>
</dbReference>
<keyword evidence="2" id="KW-1003">Cell membrane</keyword>
<proteinExistence type="predicted"/>
<reference evidence="11" key="1">
    <citation type="submission" date="2018-01" db="EMBL/GenBank/DDBJ databases">
        <title>Draft Genome Sequence of the Radioresistant Bacterium Deinococcus aerius TR0125, Isolated from the Higher Atmosphere above Japan.</title>
        <authorList>
            <person name="Satoh K."/>
            <person name="Arai H."/>
            <person name="Sanzen T."/>
            <person name="Kawaguchi Y."/>
            <person name="Hayashi H."/>
            <person name="Yokobori S."/>
            <person name="Yamagishi A."/>
            <person name="Oono Y."/>
            <person name="Narumi I."/>
        </authorList>
    </citation>
    <scope>NUCLEOTIDE SEQUENCE [LARGE SCALE GENOMIC DNA]</scope>
    <source>
        <strain evidence="11">TR0125</strain>
    </source>
</reference>
<dbReference type="EMBL" id="BFAG01000012">
    <property type="protein sequence ID" value="GBF07021.1"/>
    <property type="molecule type" value="Genomic_DNA"/>
</dbReference>
<dbReference type="AlphaFoldDB" id="A0A2I9DPD7"/>
<evidence type="ECO:0000256" key="4">
    <source>
        <dbReference type="ARBA" id="ARBA00022741"/>
    </source>
</evidence>
<keyword evidence="10" id="KW-0418">Kinase</keyword>
<keyword evidence="6 8" id="KW-1133">Transmembrane helix</keyword>
<evidence type="ECO:0000256" key="6">
    <source>
        <dbReference type="ARBA" id="ARBA00022989"/>
    </source>
</evidence>
<evidence type="ECO:0000256" key="8">
    <source>
        <dbReference type="SAM" id="Phobius"/>
    </source>
</evidence>
<dbReference type="Gene3D" id="3.40.50.300">
    <property type="entry name" value="P-loop containing nucleotide triphosphate hydrolases"/>
    <property type="match status" value="1"/>
</dbReference>
<feature type="transmembrane region" description="Helical" evidence="8">
    <location>
        <begin position="33"/>
        <end position="51"/>
    </location>
</feature>
<name>A0A2I9DPD7_9DEIO</name>
<evidence type="ECO:0000259" key="9">
    <source>
        <dbReference type="Pfam" id="PF02706"/>
    </source>
</evidence>
<comment type="subcellular location">
    <subcellularLocation>
        <location evidence="1">Cell membrane</location>
        <topology evidence="1">Multi-pass membrane protein</topology>
    </subcellularLocation>
</comment>
<evidence type="ECO:0000256" key="5">
    <source>
        <dbReference type="ARBA" id="ARBA00022840"/>
    </source>
</evidence>
<dbReference type="PANTHER" id="PTHR32309:SF31">
    <property type="entry name" value="CAPSULAR EXOPOLYSACCHARIDE FAMILY"/>
    <property type="match status" value="1"/>
</dbReference>
<keyword evidence="5" id="KW-0067">ATP-binding</keyword>
<sequence length="565" mass="60141">MTLSRSPDPELTRQDLDNEIDLGTLWQGVRRRLPLILLVSLLVALAVYLVLRTRPPVYEAGASIITSSSQSQIGVVGGPVVSPLPEGTVTQVVQSPLILRPLIEAVRASSAIEPAERGRLARVLNRELLDEDTLKRSQNSTVSVVTGPGAGGENGVYTLKARARTPRAAQVLANLASEQLLAWDVERALRDVRRAQQNFQAQLAQIDRRLALPGLTPQERLTLIYRRANMQDNLSQLSLLESARVGVLRPLVGAVEPLRPVSGSPLLNAVLAGLLTLLLGLGAAALRVALDRTVRREDDLLTFGLPTLATLPRLRPSRLGPPTLGPGEGGLAAREQGLRGALGFLRVGLQTALHGRTPPILMLAGVTGGEGTSTLAAVLASTLASSGKRVLLIDADLRRGTQQRLWDPSNGGPVWQQLCGKGGARTLEDALGEPDNVQVMEVAPHLHLLPAGPGEQDGLGLLSRPELGRALRRWGGRYDLVLVDSPPLLTLADGMVVGQQVDAVLIVTEADRTRLQAVRQVLRHAQAAGLPVLGFVLNKAAVPAAAARGLRPAGSTRPLQEVRGR</sequence>
<gene>
    <name evidence="10" type="ORF">DAERI_120014</name>
</gene>
<evidence type="ECO:0000313" key="11">
    <source>
        <dbReference type="Proteomes" id="UP000236569"/>
    </source>
</evidence>
<keyword evidence="4" id="KW-0547">Nucleotide-binding</keyword>
<evidence type="ECO:0000313" key="10">
    <source>
        <dbReference type="EMBL" id="GBF07021.1"/>
    </source>
</evidence>
<accession>A0A2I9DPD7</accession>